<feature type="compositionally biased region" description="Basic and acidic residues" evidence="1">
    <location>
        <begin position="61"/>
        <end position="71"/>
    </location>
</feature>
<comment type="caution">
    <text evidence="2">The sequence shown here is derived from an EMBL/GenBank/DDBJ whole genome shotgun (WGS) entry which is preliminary data.</text>
</comment>
<proteinExistence type="predicted"/>
<dbReference type="STRING" id="1798500.A3C21_00745"/>
<dbReference type="AlphaFoldDB" id="A0A1F6E0K6"/>
<dbReference type="Proteomes" id="UP000178572">
    <property type="component" value="Unassembled WGS sequence"/>
</dbReference>
<evidence type="ECO:0000313" key="3">
    <source>
        <dbReference type="Proteomes" id="UP000178572"/>
    </source>
</evidence>
<feature type="region of interest" description="Disordered" evidence="1">
    <location>
        <begin position="52"/>
        <end position="71"/>
    </location>
</feature>
<gene>
    <name evidence="2" type="ORF">A3C21_00745</name>
</gene>
<reference evidence="2 3" key="1">
    <citation type="journal article" date="2016" name="Nat. Commun.">
        <title>Thousands of microbial genomes shed light on interconnected biogeochemical processes in an aquifer system.</title>
        <authorList>
            <person name="Anantharaman K."/>
            <person name="Brown C.T."/>
            <person name="Hug L.A."/>
            <person name="Sharon I."/>
            <person name="Castelle C.J."/>
            <person name="Probst A.J."/>
            <person name="Thomas B.C."/>
            <person name="Singh A."/>
            <person name="Wilkins M.J."/>
            <person name="Karaoz U."/>
            <person name="Brodie E.L."/>
            <person name="Williams K.H."/>
            <person name="Hubbard S.S."/>
            <person name="Banfield J.F."/>
        </authorList>
    </citation>
    <scope>NUCLEOTIDE SEQUENCE [LARGE SCALE GENOMIC DNA]</scope>
</reference>
<name>A0A1F6E0K6_9BACT</name>
<accession>A0A1F6E0K6</accession>
<dbReference type="PROSITE" id="PS51318">
    <property type="entry name" value="TAT"/>
    <property type="match status" value="1"/>
</dbReference>
<dbReference type="EMBL" id="MFLN01000021">
    <property type="protein sequence ID" value="OGG67235.1"/>
    <property type="molecule type" value="Genomic_DNA"/>
</dbReference>
<evidence type="ECO:0000313" key="2">
    <source>
        <dbReference type="EMBL" id="OGG67235.1"/>
    </source>
</evidence>
<protein>
    <submittedName>
        <fullName evidence="2">Uncharacterized protein</fullName>
    </submittedName>
</protein>
<dbReference type="InterPro" id="IPR006311">
    <property type="entry name" value="TAT_signal"/>
</dbReference>
<sequence length="380" mass="42058">MGLDRKRSRRDFLRNALAFAAIGTLAAGELQYSSTAGKREVEALRAKDGAPIDRSFLQPNDKPEPYDTSDLEGRKFGFPVGPYYIGASGGLGRTTLISFPNNLRRMWGKKLSRMEPMSDVKRDVVVKTVERIVTSYAPESANRMSLDQYRLRIEGAIAEAQSLTDWNRIQKHFGFNDADISFMRRAADALDAKTLLSIALTELMTDESGSLNKTVLDFLLQNAGSGYVERLPAFDKHYSHGPYQMTKFAIGEGKRDAAASLMNKLLKRPVLPPNVGSLEGDQHHSAAYLTGLYNLALLVSSMKENGTTAFYRHTGDAHAALPLYTAAAHHRPADARVALNALAREAMQGRRRGASPAYEDYCSSRIRGYVQRMKMNMAAL</sequence>
<evidence type="ECO:0000256" key="1">
    <source>
        <dbReference type="SAM" id="MobiDB-lite"/>
    </source>
</evidence>
<organism evidence="2 3">
    <name type="scientific">Candidatus Kaiserbacteria bacterium RIFCSPHIGHO2_02_FULL_59_21</name>
    <dbReference type="NCBI Taxonomy" id="1798500"/>
    <lineage>
        <taxon>Bacteria</taxon>
        <taxon>Candidatus Kaiseribacteriota</taxon>
    </lineage>
</organism>